<feature type="transmembrane region" description="Helical" evidence="1">
    <location>
        <begin position="207"/>
        <end position="229"/>
    </location>
</feature>
<evidence type="ECO:0000313" key="3">
    <source>
        <dbReference type="Proteomes" id="UP000061839"/>
    </source>
</evidence>
<dbReference type="RefSeq" id="WP_045073548.1">
    <property type="nucleotide sequence ID" value="NZ_CP011005.1"/>
</dbReference>
<organism evidence="2 3">
    <name type="scientific">Psychromicrobium lacuslunae</name>
    <dbReference type="NCBI Taxonomy" id="1618207"/>
    <lineage>
        <taxon>Bacteria</taxon>
        <taxon>Bacillati</taxon>
        <taxon>Actinomycetota</taxon>
        <taxon>Actinomycetes</taxon>
        <taxon>Micrococcales</taxon>
        <taxon>Micrococcaceae</taxon>
        <taxon>Psychromicrobium</taxon>
    </lineage>
</organism>
<dbReference type="STRING" id="1618207.UM93_02920"/>
<name>A0A0D4BW90_9MICC</name>
<accession>A0A0D4BW90</accession>
<evidence type="ECO:0000256" key="1">
    <source>
        <dbReference type="SAM" id="Phobius"/>
    </source>
</evidence>
<dbReference type="OrthoDB" id="5059729at2"/>
<sequence>MSFHENGYYQQPGIAPSHSYGRSPGLVARAVIGALIAATIATVLALLFLPGISIPMRQNRQLILLLAFGAGSLVLLLILGSVLWRDQFKVVISGSEVTVIKAYRTIGHFDARMARVSSQVVKQSTNGIPSGTVRRLIISIQGLEQQFSCKQFSRKTFSELVAHLQSFALSEEAQQAAQQPSGHQQAAKQRLTFQLDPSVFSSRVTGLTILGVVGGVIALLAGVLIALFWGSESEDFFDLSIWLFLAVGIGIIFLLAGLLSAASLSRQRRRTPQQLGLDSQGLYVDQHYFAFSSLRRIQATPPNYGISQQQKLRLQQLDGGKAEFLLGLNHAKMIKIFPQYGEFIGALQQFTATQPGLLVMDLQ</sequence>
<reference evidence="2 3" key="1">
    <citation type="journal article" date="2015" name="Genome Announc.">
        <title>Complete Genome Sequencing of Protease-Producing Novel Arthrobacter sp. Strain IHBB 11108 Using PacBio Single-Molecule Real-Time Sequencing Technology.</title>
        <authorList>
            <person name="Kiran S."/>
            <person name="Swarnkar M.K."/>
            <person name="Pal M."/>
            <person name="Thakur R."/>
            <person name="Tewari R."/>
            <person name="Singh A.K."/>
            <person name="Gulati A."/>
        </authorList>
    </citation>
    <scope>NUCLEOTIDE SEQUENCE [LARGE SCALE GENOMIC DNA]</scope>
    <source>
        <strain evidence="2 3">IHBB 11108</strain>
    </source>
</reference>
<feature type="transmembrane region" description="Helical" evidence="1">
    <location>
        <begin position="241"/>
        <end position="264"/>
    </location>
</feature>
<keyword evidence="1" id="KW-1133">Transmembrane helix</keyword>
<gene>
    <name evidence="2" type="ORF">UM93_02920</name>
</gene>
<keyword evidence="1" id="KW-0472">Membrane</keyword>
<dbReference type="AlphaFoldDB" id="A0A0D4BW90"/>
<evidence type="ECO:0000313" key="2">
    <source>
        <dbReference type="EMBL" id="AJT40727.1"/>
    </source>
</evidence>
<dbReference type="HOGENOM" id="CLU_762171_0_0_11"/>
<dbReference type="PATRIC" id="fig|1618207.4.peg.597"/>
<dbReference type="KEGG" id="ari:UM93_02920"/>
<proteinExistence type="predicted"/>
<dbReference type="EMBL" id="CP011005">
    <property type="protein sequence ID" value="AJT40727.1"/>
    <property type="molecule type" value="Genomic_DNA"/>
</dbReference>
<feature type="transmembrane region" description="Helical" evidence="1">
    <location>
        <begin position="61"/>
        <end position="84"/>
    </location>
</feature>
<dbReference type="Proteomes" id="UP000061839">
    <property type="component" value="Chromosome"/>
</dbReference>
<protein>
    <submittedName>
        <fullName evidence="2">Uncharacterized protein</fullName>
    </submittedName>
</protein>
<keyword evidence="3" id="KW-1185">Reference proteome</keyword>
<feature type="transmembrane region" description="Helical" evidence="1">
    <location>
        <begin position="26"/>
        <end position="49"/>
    </location>
</feature>
<keyword evidence="1" id="KW-0812">Transmembrane</keyword>